<name>A0A0A9CPY3_ARUDO</name>
<reference evidence="2" key="2">
    <citation type="journal article" date="2015" name="Data Brief">
        <title>Shoot transcriptome of the giant reed, Arundo donax.</title>
        <authorList>
            <person name="Barrero R.A."/>
            <person name="Guerrero F.D."/>
            <person name="Moolhuijzen P."/>
            <person name="Goolsby J.A."/>
            <person name="Tidwell J."/>
            <person name="Bellgard S.E."/>
            <person name="Bellgard M.I."/>
        </authorList>
    </citation>
    <scope>NUCLEOTIDE SEQUENCE</scope>
    <source>
        <tissue evidence="2">Shoot tissue taken approximately 20 cm above the soil surface</tissue>
    </source>
</reference>
<evidence type="ECO:0000256" key="1">
    <source>
        <dbReference type="SAM" id="SignalP"/>
    </source>
</evidence>
<accession>A0A0A9CPY3</accession>
<reference evidence="2" key="1">
    <citation type="submission" date="2014-09" db="EMBL/GenBank/DDBJ databases">
        <authorList>
            <person name="Magalhaes I.L.F."/>
            <person name="Oliveira U."/>
            <person name="Santos F.R."/>
            <person name="Vidigal T.H.D.A."/>
            <person name="Brescovit A.D."/>
            <person name="Santos A.J."/>
        </authorList>
    </citation>
    <scope>NUCLEOTIDE SEQUENCE</scope>
    <source>
        <tissue evidence="2">Shoot tissue taken approximately 20 cm above the soil surface</tissue>
    </source>
</reference>
<feature type="signal peptide" evidence="1">
    <location>
        <begin position="1"/>
        <end position="23"/>
    </location>
</feature>
<sequence length="51" mass="6158">MCWSIHFTFGLVVMLMFFHRVGERLTGEIPNSHQGLNIFILFYYYDIHLHL</sequence>
<evidence type="ECO:0000313" key="2">
    <source>
        <dbReference type="EMBL" id="JAD78409.1"/>
    </source>
</evidence>
<dbReference type="AlphaFoldDB" id="A0A0A9CPY3"/>
<organism evidence="2">
    <name type="scientific">Arundo donax</name>
    <name type="common">Giant reed</name>
    <name type="synonym">Donax arundinaceus</name>
    <dbReference type="NCBI Taxonomy" id="35708"/>
    <lineage>
        <taxon>Eukaryota</taxon>
        <taxon>Viridiplantae</taxon>
        <taxon>Streptophyta</taxon>
        <taxon>Embryophyta</taxon>
        <taxon>Tracheophyta</taxon>
        <taxon>Spermatophyta</taxon>
        <taxon>Magnoliopsida</taxon>
        <taxon>Liliopsida</taxon>
        <taxon>Poales</taxon>
        <taxon>Poaceae</taxon>
        <taxon>PACMAD clade</taxon>
        <taxon>Arundinoideae</taxon>
        <taxon>Arundineae</taxon>
        <taxon>Arundo</taxon>
    </lineage>
</organism>
<protein>
    <submittedName>
        <fullName evidence="2">Uncharacterized protein</fullName>
    </submittedName>
</protein>
<keyword evidence="1" id="KW-0732">Signal</keyword>
<feature type="chain" id="PRO_5002060884" evidence="1">
    <location>
        <begin position="24"/>
        <end position="51"/>
    </location>
</feature>
<dbReference type="EMBL" id="GBRH01219486">
    <property type="protein sequence ID" value="JAD78409.1"/>
    <property type="molecule type" value="Transcribed_RNA"/>
</dbReference>
<proteinExistence type="predicted"/>